<feature type="domain" description="Major facilitator superfamily (MFS) profile" evidence="6">
    <location>
        <begin position="9"/>
        <end position="391"/>
    </location>
</feature>
<feature type="transmembrane region" description="Helical" evidence="5">
    <location>
        <begin position="167"/>
        <end position="187"/>
    </location>
</feature>
<evidence type="ECO:0000259" key="6">
    <source>
        <dbReference type="PROSITE" id="PS50850"/>
    </source>
</evidence>
<dbReference type="HOGENOM" id="CLU_040020_1_0_4"/>
<reference evidence="7 8" key="1">
    <citation type="journal article" date="2015" name="Genome Announc.">
        <title>Complete Genome Sequence of a Novel Bacterium within the Family Rhodocyclaceae That Degrades Polycyclic Aromatic Hydrocarbons.</title>
        <authorList>
            <person name="Singleton D.R."/>
            <person name="Dickey A.N."/>
            <person name="Scholl E.H."/>
            <person name="Wright F.A."/>
            <person name="Aitken M.D."/>
        </authorList>
    </citation>
    <scope>NUCLEOTIDE SEQUENCE [LARGE SCALE GENOMIC DNA]</scope>
    <source>
        <strain evidence="8">PG1-Ca6</strain>
    </source>
</reference>
<dbReference type="SUPFAM" id="SSF103473">
    <property type="entry name" value="MFS general substrate transporter"/>
    <property type="match status" value="1"/>
</dbReference>
<dbReference type="CDD" id="cd17370">
    <property type="entry name" value="MFS_MJ1317_like"/>
    <property type="match status" value="1"/>
</dbReference>
<feature type="transmembrane region" description="Helical" evidence="5">
    <location>
        <begin position="33"/>
        <end position="53"/>
    </location>
</feature>
<feature type="transmembrane region" description="Helical" evidence="5">
    <location>
        <begin position="338"/>
        <end position="361"/>
    </location>
</feature>
<evidence type="ECO:0000256" key="2">
    <source>
        <dbReference type="ARBA" id="ARBA00022692"/>
    </source>
</evidence>
<gene>
    <name evidence="7" type="ORF">PG1C_03435</name>
</gene>
<name>A0A0C5J762_9PROT</name>
<feature type="transmembrane region" description="Helical" evidence="5">
    <location>
        <begin position="279"/>
        <end position="301"/>
    </location>
</feature>
<evidence type="ECO:0000256" key="4">
    <source>
        <dbReference type="ARBA" id="ARBA00023136"/>
    </source>
</evidence>
<organism evidence="7 8">
    <name type="scientific">Rugosibacter aromaticivorans</name>
    <dbReference type="NCBI Taxonomy" id="1565605"/>
    <lineage>
        <taxon>Bacteria</taxon>
        <taxon>Pseudomonadati</taxon>
        <taxon>Pseudomonadota</taxon>
        <taxon>Betaproteobacteria</taxon>
        <taxon>Nitrosomonadales</taxon>
        <taxon>Sterolibacteriaceae</taxon>
        <taxon>Rugosibacter</taxon>
    </lineage>
</organism>
<dbReference type="PROSITE" id="PS50850">
    <property type="entry name" value="MFS"/>
    <property type="match status" value="1"/>
</dbReference>
<dbReference type="KEGG" id="rbu:PG1C_03435"/>
<comment type="subcellular location">
    <subcellularLocation>
        <location evidence="1">Membrane</location>
        <topology evidence="1">Multi-pass membrane protein</topology>
    </subcellularLocation>
</comment>
<dbReference type="InterPro" id="IPR036259">
    <property type="entry name" value="MFS_trans_sf"/>
</dbReference>
<evidence type="ECO:0000256" key="1">
    <source>
        <dbReference type="ARBA" id="ARBA00004141"/>
    </source>
</evidence>
<dbReference type="PANTHER" id="PTHR23518">
    <property type="entry name" value="C-METHYLTRANSFERASE"/>
    <property type="match status" value="1"/>
</dbReference>
<dbReference type="AlphaFoldDB" id="A0A0C5J762"/>
<keyword evidence="4 5" id="KW-0472">Membrane</keyword>
<dbReference type="PROSITE" id="PS00216">
    <property type="entry name" value="SUGAR_TRANSPORT_1"/>
    <property type="match status" value="1"/>
</dbReference>
<dbReference type="STRING" id="1565605.PG1C_03435"/>
<feature type="transmembrane region" description="Helical" evidence="5">
    <location>
        <begin position="307"/>
        <end position="326"/>
    </location>
</feature>
<proteinExistence type="predicted"/>
<feature type="transmembrane region" description="Helical" evidence="5">
    <location>
        <begin position="367"/>
        <end position="385"/>
    </location>
</feature>
<evidence type="ECO:0000313" key="7">
    <source>
        <dbReference type="EMBL" id="AJP47775.1"/>
    </source>
</evidence>
<dbReference type="RefSeq" id="WP_202636039.1">
    <property type="nucleotide sequence ID" value="NZ_CP010554.1"/>
</dbReference>
<dbReference type="InterPro" id="IPR005829">
    <property type="entry name" value="Sugar_transporter_CS"/>
</dbReference>
<dbReference type="PANTHER" id="PTHR23518:SF2">
    <property type="entry name" value="MAJOR FACILITATOR SUPERFAMILY TRANSPORTER"/>
    <property type="match status" value="1"/>
</dbReference>
<dbReference type="GO" id="GO:0016020">
    <property type="term" value="C:membrane"/>
    <property type="evidence" value="ECO:0007669"/>
    <property type="project" value="UniProtKB-SubCell"/>
</dbReference>
<accession>A0A0C5J762</accession>
<feature type="transmembrane region" description="Helical" evidence="5">
    <location>
        <begin position="248"/>
        <end position="267"/>
    </location>
</feature>
<dbReference type="EMBL" id="CP010554">
    <property type="protein sequence ID" value="AJP47775.1"/>
    <property type="molecule type" value="Genomic_DNA"/>
</dbReference>
<dbReference type="Pfam" id="PF07690">
    <property type="entry name" value="MFS_1"/>
    <property type="match status" value="2"/>
</dbReference>
<evidence type="ECO:0000313" key="8">
    <source>
        <dbReference type="Proteomes" id="UP000061603"/>
    </source>
</evidence>
<dbReference type="GO" id="GO:0022857">
    <property type="term" value="F:transmembrane transporter activity"/>
    <property type="evidence" value="ECO:0007669"/>
    <property type="project" value="InterPro"/>
</dbReference>
<keyword evidence="8" id="KW-1185">Reference proteome</keyword>
<evidence type="ECO:0000256" key="3">
    <source>
        <dbReference type="ARBA" id="ARBA00022989"/>
    </source>
</evidence>
<keyword evidence="2 5" id="KW-0812">Transmembrane</keyword>
<evidence type="ECO:0000256" key="5">
    <source>
        <dbReference type="SAM" id="Phobius"/>
    </source>
</evidence>
<dbReference type="PATRIC" id="fig|1565605.3.peg.724"/>
<protein>
    <submittedName>
        <fullName evidence="7">MFS transporter</fullName>
    </submittedName>
</protein>
<dbReference type="Gene3D" id="1.20.1250.20">
    <property type="entry name" value="MFS general substrate transporter like domains"/>
    <property type="match status" value="2"/>
</dbReference>
<dbReference type="InterPro" id="IPR011701">
    <property type="entry name" value="MFS"/>
</dbReference>
<sequence length="398" mass="41963">MNRSKLPSSIVALGLVSLFMDLSSEMIHSLLPVFLVTVLGASALSVGFIEGIAEATASIVKIFSGVISDWMGRRKPLVLLGYGLAALTKPLFPLANGIGAVLTARFIDRVGKGIRGAPRDALIADITLPENRGAAYGLRQAMDTVGGFAGPLLAMALMVATQDNFRLVFWVAVVPAFICVLLIIFGVEEPESTRPAAQLRSPLRRENLHRLAPRFWWLVAFAAVLTCARFSEAFLLLRAENVGLAVTWVPLMLVVMNIVYAVSAYPFGRLSDNGGRRHLLALGIFFLIVSDLVLALTSNIWLIGLGAALWGLHMGATQGLLSALVADAAPADLRGTAFGVFNLASGLALLAASVIAGGVWAAFGPAMTFYVGAAFAGVALIGLLTRRISPAPDESPGG</sequence>
<keyword evidence="3 5" id="KW-1133">Transmembrane helix</keyword>
<dbReference type="InterPro" id="IPR020846">
    <property type="entry name" value="MFS_dom"/>
</dbReference>
<dbReference type="Proteomes" id="UP000061603">
    <property type="component" value="Chromosome"/>
</dbReference>
<feature type="transmembrane region" description="Helical" evidence="5">
    <location>
        <begin position="215"/>
        <end position="236"/>
    </location>
</feature>